<keyword evidence="1" id="KW-0732">Signal</keyword>
<sequence length="139" mass="15665">MGNFLILLLLHLSFSLSLSLSLSRMEIAASEDCSDNTQRPDSDNDQRVYLVPYRWWKDAQDSPLEDSEKKKGVVFASLPGSSYAGPMRIINNIFNSDLVMSLRKEDDLQDCRENGGEVSVSGRDFALVSGDMWLQALKW</sequence>
<reference evidence="3" key="1">
    <citation type="journal article" date="2012" name="BMC Genomics">
        <title>A high-density genetic map of Arachis duranensis, a diploid ancestor of cultivated peanut.</title>
        <authorList>
            <person name="Nagy E.D."/>
            <person name="Guo Y."/>
            <person name="Tang S."/>
            <person name="Bowers J.E."/>
            <person name="Okashah R.A."/>
            <person name="Taylor C.A."/>
            <person name="Zhang D."/>
            <person name="Khanal S."/>
            <person name="Heesacker A.F."/>
            <person name="Khalilian N."/>
            <person name="Farmer A.D."/>
            <person name="Carrasquilla-Garcia N."/>
            <person name="Penmetsa R.V."/>
            <person name="Cook D."/>
            <person name="Stalker H.T."/>
            <person name="Nielsen N."/>
            <person name="Ozias-Akins P."/>
            <person name="Knapp S.J."/>
        </authorList>
    </citation>
    <scope>NUCLEOTIDE SEQUENCE</scope>
</reference>
<dbReference type="GeneID" id="107496882"/>
<reference evidence="3" key="3">
    <citation type="submission" date="2025-08" db="UniProtKB">
        <authorList>
            <consortium name="RefSeq"/>
        </authorList>
    </citation>
    <scope>IDENTIFICATION</scope>
</reference>
<dbReference type="Gene3D" id="3.30.2230.10">
    <property type="entry name" value="DUSP-like"/>
    <property type="match status" value="1"/>
</dbReference>
<feature type="signal peptide" evidence="1">
    <location>
        <begin position="1"/>
        <end position="19"/>
    </location>
</feature>
<dbReference type="InterPro" id="IPR035927">
    <property type="entry name" value="DUSP-like_sf"/>
</dbReference>
<accession>A0A6P4DTA2</accession>
<dbReference type="GO" id="GO:0016787">
    <property type="term" value="F:hydrolase activity"/>
    <property type="evidence" value="ECO:0007669"/>
    <property type="project" value="UniProtKB-KW"/>
</dbReference>
<keyword evidence="2" id="KW-1185">Reference proteome</keyword>
<evidence type="ECO:0000256" key="1">
    <source>
        <dbReference type="SAM" id="SignalP"/>
    </source>
</evidence>
<organism evidence="2 3">
    <name type="scientific">Arachis duranensis</name>
    <name type="common">Wild peanut</name>
    <dbReference type="NCBI Taxonomy" id="130453"/>
    <lineage>
        <taxon>Eukaryota</taxon>
        <taxon>Viridiplantae</taxon>
        <taxon>Streptophyta</taxon>
        <taxon>Embryophyta</taxon>
        <taxon>Tracheophyta</taxon>
        <taxon>Spermatophyta</taxon>
        <taxon>Magnoliopsida</taxon>
        <taxon>eudicotyledons</taxon>
        <taxon>Gunneridae</taxon>
        <taxon>Pentapetalae</taxon>
        <taxon>rosids</taxon>
        <taxon>fabids</taxon>
        <taxon>Fabales</taxon>
        <taxon>Fabaceae</taxon>
        <taxon>Papilionoideae</taxon>
        <taxon>50 kb inversion clade</taxon>
        <taxon>dalbergioids sensu lato</taxon>
        <taxon>Dalbergieae</taxon>
        <taxon>Pterocarpus clade</taxon>
        <taxon>Arachis</taxon>
    </lineage>
</organism>
<keyword evidence="3" id="KW-0378">Hydrolase</keyword>
<dbReference type="KEGG" id="adu:107496882"/>
<reference evidence="2" key="2">
    <citation type="journal article" date="2016" name="Nat. Genet.">
        <title>The genome sequences of Arachis duranensis and Arachis ipaensis, the diploid ancestors of cultivated peanut.</title>
        <authorList>
            <person name="Bertioli D.J."/>
            <person name="Cannon S.B."/>
            <person name="Froenicke L."/>
            <person name="Huang G."/>
            <person name="Farmer A.D."/>
            <person name="Cannon E.K."/>
            <person name="Liu X."/>
            <person name="Gao D."/>
            <person name="Clevenger J."/>
            <person name="Dash S."/>
            <person name="Ren L."/>
            <person name="Moretzsohn M.C."/>
            <person name="Shirasawa K."/>
            <person name="Huang W."/>
            <person name="Vidigal B."/>
            <person name="Abernathy B."/>
            <person name="Chu Y."/>
            <person name="Niederhuth C.E."/>
            <person name="Umale P."/>
            <person name="Araujo A.C."/>
            <person name="Kozik A."/>
            <person name="Kim K.D."/>
            <person name="Burow M.D."/>
            <person name="Varshney R.K."/>
            <person name="Wang X."/>
            <person name="Zhang X."/>
            <person name="Barkley N."/>
            <person name="Guimaraes P.M."/>
            <person name="Isobe S."/>
            <person name="Guo B."/>
            <person name="Liao B."/>
            <person name="Stalker H.T."/>
            <person name="Schmitz R.J."/>
            <person name="Scheffler B.E."/>
            <person name="Leal-Bertioli S.C."/>
            <person name="Xun X."/>
            <person name="Jackson S.A."/>
            <person name="Michelmore R."/>
            <person name="Ozias-Akins P."/>
        </authorList>
    </citation>
    <scope>NUCLEOTIDE SEQUENCE [LARGE SCALE GENOMIC DNA]</scope>
    <source>
        <strain evidence="2">cv. V14167</strain>
    </source>
</reference>
<evidence type="ECO:0000313" key="2">
    <source>
        <dbReference type="Proteomes" id="UP000515211"/>
    </source>
</evidence>
<proteinExistence type="predicted"/>
<evidence type="ECO:0000313" key="3">
    <source>
        <dbReference type="RefSeq" id="XP_015973691.1"/>
    </source>
</evidence>
<gene>
    <name evidence="3" type="primary">LOC107496882</name>
</gene>
<dbReference type="RefSeq" id="XP_015973691.1">
    <property type="nucleotide sequence ID" value="XM_016118205.1"/>
</dbReference>
<name>A0A6P4DTA2_ARADU</name>
<feature type="chain" id="PRO_5028445807" evidence="1">
    <location>
        <begin position="20"/>
        <end position="139"/>
    </location>
</feature>
<dbReference type="AlphaFoldDB" id="A0A6P4DTA2"/>
<dbReference type="Proteomes" id="UP000515211">
    <property type="component" value="Chromosome 7"/>
</dbReference>
<protein>
    <submittedName>
        <fullName evidence="3">Ubiquitin carboxyl-terminal hydrolase 8</fullName>
    </submittedName>
</protein>